<accession>A0ABR1EDA2</accession>
<proteinExistence type="predicted"/>
<protein>
    <submittedName>
        <fullName evidence="1">Uncharacterized protein</fullName>
    </submittedName>
</protein>
<dbReference type="EMBL" id="JAVFWL010000006">
    <property type="protein sequence ID" value="KAK6760583.1"/>
    <property type="molecule type" value="Genomic_DNA"/>
</dbReference>
<organism evidence="1 2">
    <name type="scientific">Necator americanus</name>
    <name type="common">Human hookworm</name>
    <dbReference type="NCBI Taxonomy" id="51031"/>
    <lineage>
        <taxon>Eukaryota</taxon>
        <taxon>Metazoa</taxon>
        <taxon>Ecdysozoa</taxon>
        <taxon>Nematoda</taxon>
        <taxon>Chromadorea</taxon>
        <taxon>Rhabditida</taxon>
        <taxon>Rhabditina</taxon>
        <taxon>Rhabditomorpha</taxon>
        <taxon>Strongyloidea</taxon>
        <taxon>Ancylostomatidae</taxon>
        <taxon>Bunostominae</taxon>
        <taxon>Necator</taxon>
    </lineage>
</organism>
<comment type="caution">
    <text evidence="1">The sequence shown here is derived from an EMBL/GenBank/DDBJ whole genome shotgun (WGS) entry which is preliminary data.</text>
</comment>
<sequence length="174" mass="19932">MDEDARLKKLDYTAPKTLQFVAGLQGPLVREVCLRMRRPDTYTKMRRSQKKTSLLNLDIGAVVTLVTRRAWRKLGSPALELKIMPVKKAEGSPMKTDGKFSTDFSVRDRITGKNIQGNGTCYVIGMNLLELEWCIQLPLYKELKDKYRCRMVTKEEANRAKIIAGLKKQYADVF</sequence>
<evidence type="ECO:0000313" key="2">
    <source>
        <dbReference type="Proteomes" id="UP001303046"/>
    </source>
</evidence>
<name>A0ABR1EDA2_NECAM</name>
<dbReference type="Proteomes" id="UP001303046">
    <property type="component" value="Unassembled WGS sequence"/>
</dbReference>
<reference evidence="1 2" key="1">
    <citation type="submission" date="2023-08" db="EMBL/GenBank/DDBJ databases">
        <title>A Necator americanus chromosomal reference genome.</title>
        <authorList>
            <person name="Ilik V."/>
            <person name="Petrzelkova K.J."/>
            <person name="Pardy F."/>
            <person name="Fuh T."/>
            <person name="Niatou-Singa F.S."/>
            <person name="Gouil Q."/>
            <person name="Baker L."/>
            <person name="Ritchie M.E."/>
            <person name="Jex A.R."/>
            <person name="Gazzola D."/>
            <person name="Li H."/>
            <person name="Toshio Fujiwara R."/>
            <person name="Zhan B."/>
            <person name="Aroian R.V."/>
            <person name="Pafco B."/>
            <person name="Schwarz E.M."/>
        </authorList>
    </citation>
    <scope>NUCLEOTIDE SEQUENCE [LARGE SCALE GENOMIC DNA]</scope>
    <source>
        <strain evidence="1 2">Aroian</strain>
        <tissue evidence="1">Whole animal</tissue>
    </source>
</reference>
<evidence type="ECO:0000313" key="1">
    <source>
        <dbReference type="EMBL" id="KAK6760583.1"/>
    </source>
</evidence>
<gene>
    <name evidence="1" type="primary">Necator_chrX.g22042</name>
    <name evidence="1" type="ORF">RB195_021881</name>
</gene>
<keyword evidence="2" id="KW-1185">Reference proteome</keyword>